<proteinExistence type="predicted"/>
<evidence type="ECO:0000313" key="2">
    <source>
        <dbReference type="Proteomes" id="UP000002281"/>
    </source>
</evidence>
<keyword evidence="2" id="KW-1185">Reference proteome</keyword>
<evidence type="ECO:0000313" key="1">
    <source>
        <dbReference type="Ensembl" id="ENSECAP00000062302.1"/>
    </source>
</evidence>
<dbReference type="GeneTree" id="ENSGT01150000286925"/>
<reference evidence="1 2" key="1">
    <citation type="journal article" date="2009" name="Science">
        <title>Genome sequence, comparative analysis, and population genetics of the domestic horse.</title>
        <authorList>
            <consortium name="Broad Institute Genome Sequencing Platform"/>
            <consortium name="Broad Institute Whole Genome Assembly Team"/>
            <person name="Wade C.M."/>
            <person name="Giulotto E."/>
            <person name="Sigurdsson S."/>
            <person name="Zoli M."/>
            <person name="Gnerre S."/>
            <person name="Imsland F."/>
            <person name="Lear T.L."/>
            <person name="Adelson D.L."/>
            <person name="Bailey E."/>
            <person name="Bellone R.R."/>
            <person name="Bloecker H."/>
            <person name="Distl O."/>
            <person name="Edgar R.C."/>
            <person name="Garber M."/>
            <person name="Leeb T."/>
            <person name="Mauceli E."/>
            <person name="MacLeod J.N."/>
            <person name="Penedo M.C.T."/>
            <person name="Raison J.M."/>
            <person name="Sharpe T."/>
            <person name="Vogel J."/>
            <person name="Andersson L."/>
            <person name="Antczak D.F."/>
            <person name="Biagi T."/>
            <person name="Binns M.M."/>
            <person name="Chowdhary B.P."/>
            <person name="Coleman S.J."/>
            <person name="Della Valle G."/>
            <person name="Fryc S."/>
            <person name="Guerin G."/>
            <person name="Hasegawa T."/>
            <person name="Hill E.W."/>
            <person name="Jurka J."/>
            <person name="Kiialainen A."/>
            <person name="Lindgren G."/>
            <person name="Liu J."/>
            <person name="Magnani E."/>
            <person name="Mickelson J.R."/>
            <person name="Murray J."/>
            <person name="Nergadze S.G."/>
            <person name="Onofrio R."/>
            <person name="Pedroni S."/>
            <person name="Piras M.F."/>
            <person name="Raudsepp T."/>
            <person name="Rocchi M."/>
            <person name="Roeed K.H."/>
            <person name="Ryder O.A."/>
            <person name="Searle S."/>
            <person name="Skow L."/>
            <person name="Swinburne J.E."/>
            <person name="Syvaenen A.C."/>
            <person name="Tozaki T."/>
            <person name="Valberg S.J."/>
            <person name="Vaudin M."/>
            <person name="White J.R."/>
            <person name="Zody M.C."/>
            <person name="Lander E.S."/>
            <person name="Lindblad-Toh K."/>
        </authorList>
    </citation>
    <scope>NUCLEOTIDE SEQUENCE [LARGE SCALE GENOMIC DNA]</scope>
    <source>
        <strain evidence="1 2">Thoroughbred</strain>
    </source>
</reference>
<dbReference type="Ensembl" id="ENSECAT00000122738.1">
    <property type="protein sequence ID" value="ENSECAP00000062302.1"/>
    <property type="gene ID" value="ENSECAG00000054174.1"/>
</dbReference>
<reference evidence="1" key="2">
    <citation type="submission" date="2025-08" db="UniProtKB">
        <authorList>
            <consortium name="Ensembl"/>
        </authorList>
    </citation>
    <scope>IDENTIFICATION</scope>
    <source>
        <strain evidence="1">Thoroughbred</strain>
    </source>
</reference>
<protein>
    <recommendedName>
        <fullName evidence="3">DUF1725 domain-containing protein</fullName>
    </recommendedName>
</protein>
<name>A0A9L0RKF2_HORSE</name>
<reference evidence="1" key="3">
    <citation type="submission" date="2025-09" db="UniProtKB">
        <authorList>
            <consortium name="Ensembl"/>
        </authorList>
    </citation>
    <scope>IDENTIFICATION</scope>
    <source>
        <strain evidence="1">Thoroughbred</strain>
    </source>
</reference>
<accession>A0A9L0RKF2</accession>
<organism evidence="1 2">
    <name type="scientific">Equus caballus</name>
    <name type="common">Horse</name>
    <dbReference type="NCBI Taxonomy" id="9796"/>
    <lineage>
        <taxon>Eukaryota</taxon>
        <taxon>Metazoa</taxon>
        <taxon>Chordata</taxon>
        <taxon>Craniata</taxon>
        <taxon>Vertebrata</taxon>
        <taxon>Euteleostomi</taxon>
        <taxon>Mammalia</taxon>
        <taxon>Eutheria</taxon>
        <taxon>Laurasiatheria</taxon>
        <taxon>Perissodactyla</taxon>
        <taxon>Equidae</taxon>
        <taxon>Equus</taxon>
    </lineage>
</organism>
<dbReference type="AlphaFoldDB" id="A0A9L0RKF2"/>
<evidence type="ECO:0008006" key="3">
    <source>
        <dbReference type="Google" id="ProtNLM"/>
    </source>
</evidence>
<sequence>TTHLREIGRLGLWVVSVYPRKVPRLRRKPSSSHLITTRFTSCCNSPLARNSLSFPEPACLGRAWSSLKRSGSISSTWSLRCEETPVTDTFLLSEEKEIHFCWEEAPSACHCSSPLRFSSAKLYLLTGTKAERCQMAEPQNRSKPERSKMAMGCHIQKETCAQALFTIAKTWKEPKCPSMDKRIKKMWYIYTMEHYSAIKKDEILPFATTWMDLEGIMLSEISQTKSDTL</sequence>
<dbReference type="Proteomes" id="UP000002281">
    <property type="component" value="Chromosome 6"/>
</dbReference>